<reference evidence="1 2" key="1">
    <citation type="submission" date="2017-02" db="EMBL/GenBank/DDBJ databases">
        <authorList>
            <person name="Peterson S.W."/>
        </authorList>
    </citation>
    <scope>NUCLEOTIDE SEQUENCE [LARGE SCALE GENOMIC DNA]</scope>
    <source>
        <strain evidence="1 2">DSM 18108</strain>
    </source>
</reference>
<organism evidence="1 2">
    <name type="scientific">Chitinophaga ginsengisegetis</name>
    <dbReference type="NCBI Taxonomy" id="393003"/>
    <lineage>
        <taxon>Bacteria</taxon>
        <taxon>Pseudomonadati</taxon>
        <taxon>Bacteroidota</taxon>
        <taxon>Chitinophagia</taxon>
        <taxon>Chitinophagales</taxon>
        <taxon>Chitinophagaceae</taxon>
        <taxon>Chitinophaga</taxon>
    </lineage>
</organism>
<name>A0A1T5P6Q5_9BACT</name>
<dbReference type="AlphaFoldDB" id="A0A1T5P6Q5"/>
<dbReference type="RefSeq" id="WP_079471594.1">
    <property type="nucleotide sequence ID" value="NZ_FUZZ01000003.1"/>
</dbReference>
<sequence length="78" mass="8572">MIAVRGFSQIDGSSYFIDYLVISRSRTSGIVKIKSLLSDNNSYASVVNTYSVTSDGNIQLARNISTGFWVTTKVVNMI</sequence>
<gene>
    <name evidence="1" type="ORF">SAMN05660461_4332</name>
</gene>
<protein>
    <submittedName>
        <fullName evidence="1">Uncharacterized protein</fullName>
    </submittedName>
</protein>
<evidence type="ECO:0000313" key="2">
    <source>
        <dbReference type="Proteomes" id="UP000190166"/>
    </source>
</evidence>
<evidence type="ECO:0000313" key="1">
    <source>
        <dbReference type="EMBL" id="SKD08454.1"/>
    </source>
</evidence>
<keyword evidence="2" id="KW-1185">Reference proteome</keyword>
<dbReference type="EMBL" id="FUZZ01000003">
    <property type="protein sequence ID" value="SKD08454.1"/>
    <property type="molecule type" value="Genomic_DNA"/>
</dbReference>
<dbReference type="STRING" id="393003.SAMN05660461_4332"/>
<proteinExistence type="predicted"/>
<accession>A0A1T5P6Q5</accession>
<dbReference type="Proteomes" id="UP000190166">
    <property type="component" value="Unassembled WGS sequence"/>
</dbReference>